<evidence type="ECO:0000256" key="6">
    <source>
        <dbReference type="ARBA" id="ARBA00023134"/>
    </source>
</evidence>
<keyword evidence="1 9" id="KW-0436">Ligase</keyword>
<protein>
    <submittedName>
        <fullName evidence="9">Coenzyme F420-0:L-glutamate ligase</fullName>
        <ecNumber evidence="9">6.3.2.31</ecNumber>
    </submittedName>
</protein>
<dbReference type="InterPro" id="IPR008225">
    <property type="entry name" value="F420-0_g-glutamyl_ligase"/>
</dbReference>
<keyword evidence="3" id="KW-0547">Nucleotide-binding</keyword>
<dbReference type="Gene3D" id="3.90.1660.10">
    <property type="entry name" value="CofE-like domain"/>
    <property type="match status" value="1"/>
</dbReference>
<dbReference type="AlphaFoldDB" id="A0A932MPG5"/>
<dbReference type="PANTHER" id="PTHR47917">
    <property type="match status" value="1"/>
</dbReference>
<feature type="domain" description="Coenzyme F420:L-glutamate ligase-like" evidence="8">
    <location>
        <begin position="12"/>
        <end position="229"/>
    </location>
</feature>
<keyword evidence="7" id="KW-0464">Manganese</keyword>
<evidence type="ECO:0000256" key="4">
    <source>
        <dbReference type="ARBA" id="ARBA00022842"/>
    </source>
</evidence>
<dbReference type="SUPFAM" id="SSF144010">
    <property type="entry name" value="CofE-like"/>
    <property type="match status" value="1"/>
</dbReference>
<proteinExistence type="predicted"/>
<evidence type="ECO:0000256" key="1">
    <source>
        <dbReference type="ARBA" id="ARBA00022598"/>
    </source>
</evidence>
<dbReference type="Proteomes" id="UP000782312">
    <property type="component" value="Unassembled WGS sequence"/>
</dbReference>
<organism evidence="9 10">
    <name type="scientific">Tectimicrobiota bacterium</name>
    <dbReference type="NCBI Taxonomy" id="2528274"/>
    <lineage>
        <taxon>Bacteria</taxon>
        <taxon>Pseudomonadati</taxon>
        <taxon>Nitrospinota/Tectimicrobiota group</taxon>
        <taxon>Candidatus Tectimicrobiota</taxon>
    </lineage>
</organism>
<dbReference type="Gene3D" id="3.30.1330.100">
    <property type="entry name" value="CofE-like"/>
    <property type="match status" value="1"/>
</dbReference>
<name>A0A932MPG5_UNCTE</name>
<dbReference type="GO" id="GO:0052618">
    <property type="term" value="F:coenzyme F420-0:L-glutamate ligase activity"/>
    <property type="evidence" value="ECO:0007669"/>
    <property type="project" value="UniProtKB-EC"/>
</dbReference>
<gene>
    <name evidence="9" type="primary">cofE</name>
    <name evidence="9" type="ORF">HYZ11_13465</name>
</gene>
<dbReference type="PANTHER" id="PTHR47917:SF1">
    <property type="entry name" value="COENZYME F420:L-GLUTAMATE LIGASE"/>
    <property type="match status" value="1"/>
</dbReference>
<keyword evidence="6" id="KW-0342">GTP-binding</keyword>
<evidence type="ECO:0000256" key="3">
    <source>
        <dbReference type="ARBA" id="ARBA00022741"/>
    </source>
</evidence>
<dbReference type="EC" id="6.3.2.31" evidence="9"/>
<keyword evidence="5" id="KW-0630">Potassium</keyword>
<accession>A0A932MPG5</accession>
<comment type="caution">
    <text evidence="9">The sequence shown here is derived from an EMBL/GenBank/DDBJ whole genome shotgun (WGS) entry which is preliminary data.</text>
</comment>
<dbReference type="GO" id="GO:0005525">
    <property type="term" value="F:GTP binding"/>
    <property type="evidence" value="ECO:0007669"/>
    <property type="project" value="UniProtKB-KW"/>
</dbReference>
<evidence type="ECO:0000256" key="5">
    <source>
        <dbReference type="ARBA" id="ARBA00022958"/>
    </source>
</evidence>
<sequence>MTPLQIFPLPGIPEVKTGDDLAALLLEALGRAGLEVQEGDILVLAQKIVSKAEGRFVRLASVTPSPEARRIAERDGRDARLVEVVLRESNEVVVASERALIVEHRSGAVCAHAGVDRSNLPGGEEAALLLPRDADASARALRESIARAAGARPAVIVADTQGRAFRRGVVGVAIGCAGVQPVADLRGTKDRAGRPLEITQVAQADELAAAASAVMGQAAEGVPAVLIRGARYLPGEEPARTLFRPKHEDLFRPPRAPAENP</sequence>
<dbReference type="GO" id="GO:0046872">
    <property type="term" value="F:metal ion binding"/>
    <property type="evidence" value="ECO:0007669"/>
    <property type="project" value="UniProtKB-KW"/>
</dbReference>
<dbReference type="NCBIfam" id="TIGR01916">
    <property type="entry name" value="F420_cofE"/>
    <property type="match status" value="1"/>
</dbReference>
<dbReference type="Pfam" id="PF01996">
    <property type="entry name" value="F420_ligase"/>
    <property type="match status" value="1"/>
</dbReference>
<evidence type="ECO:0000256" key="7">
    <source>
        <dbReference type="ARBA" id="ARBA00023211"/>
    </source>
</evidence>
<evidence type="ECO:0000313" key="10">
    <source>
        <dbReference type="Proteomes" id="UP000782312"/>
    </source>
</evidence>
<dbReference type="InterPro" id="IPR002847">
    <property type="entry name" value="F420-0_gamma-glut_ligase-dom"/>
</dbReference>
<evidence type="ECO:0000313" key="9">
    <source>
        <dbReference type="EMBL" id="MBI3128607.1"/>
    </source>
</evidence>
<dbReference type="EMBL" id="JACPUR010000034">
    <property type="protein sequence ID" value="MBI3128607.1"/>
    <property type="molecule type" value="Genomic_DNA"/>
</dbReference>
<evidence type="ECO:0000259" key="8">
    <source>
        <dbReference type="Pfam" id="PF01996"/>
    </source>
</evidence>
<reference evidence="9" key="1">
    <citation type="submission" date="2020-07" db="EMBL/GenBank/DDBJ databases">
        <title>Huge and variable diversity of episymbiotic CPR bacteria and DPANN archaea in groundwater ecosystems.</title>
        <authorList>
            <person name="He C.Y."/>
            <person name="Keren R."/>
            <person name="Whittaker M."/>
            <person name="Farag I.F."/>
            <person name="Doudna J."/>
            <person name="Cate J.H.D."/>
            <person name="Banfield J.F."/>
        </authorList>
    </citation>
    <scope>NUCLEOTIDE SEQUENCE</scope>
    <source>
        <strain evidence="9">NC_groundwater_763_Ag_S-0.2um_68_21</strain>
    </source>
</reference>
<keyword evidence="2" id="KW-0479">Metal-binding</keyword>
<evidence type="ECO:0000256" key="2">
    <source>
        <dbReference type="ARBA" id="ARBA00022723"/>
    </source>
</evidence>
<keyword evidence="4" id="KW-0460">Magnesium</keyword>